<evidence type="ECO:0000313" key="5">
    <source>
        <dbReference type="Proteomes" id="UP000831537"/>
    </source>
</evidence>
<gene>
    <name evidence="4" type="ORF">MUN87_12820</name>
</gene>
<feature type="transmembrane region" description="Helical" evidence="2">
    <location>
        <begin position="7"/>
        <end position="27"/>
    </location>
</feature>
<keyword evidence="2" id="KW-0812">Transmembrane</keyword>
<feature type="domain" description="SAF" evidence="3">
    <location>
        <begin position="43"/>
        <end position="103"/>
    </location>
</feature>
<feature type="compositionally biased region" description="Acidic residues" evidence="1">
    <location>
        <begin position="204"/>
        <end position="222"/>
    </location>
</feature>
<evidence type="ECO:0000313" key="4">
    <source>
        <dbReference type="EMBL" id="UOQ83638.1"/>
    </source>
</evidence>
<dbReference type="InterPro" id="IPR013974">
    <property type="entry name" value="SAF"/>
</dbReference>
<proteinExistence type="predicted"/>
<dbReference type="Pfam" id="PF08666">
    <property type="entry name" value="SAF"/>
    <property type="match status" value="1"/>
</dbReference>
<evidence type="ECO:0000256" key="2">
    <source>
        <dbReference type="SAM" id="Phobius"/>
    </source>
</evidence>
<dbReference type="Gene3D" id="3.90.1210.10">
    <property type="entry name" value="Antifreeze-like/N-acetylneuraminic acid synthase C-terminal domain"/>
    <property type="match status" value="1"/>
</dbReference>
<dbReference type="Proteomes" id="UP000831537">
    <property type="component" value="Chromosome"/>
</dbReference>
<evidence type="ECO:0000256" key="1">
    <source>
        <dbReference type="SAM" id="MobiDB-lite"/>
    </source>
</evidence>
<keyword evidence="2" id="KW-1133">Transmembrane helix</keyword>
<keyword evidence="5" id="KW-1185">Reference proteome</keyword>
<organism evidence="4 5">
    <name type="scientific">Gracilibacillus salinarum</name>
    <dbReference type="NCBI Taxonomy" id="2932255"/>
    <lineage>
        <taxon>Bacteria</taxon>
        <taxon>Bacillati</taxon>
        <taxon>Bacillota</taxon>
        <taxon>Bacilli</taxon>
        <taxon>Bacillales</taxon>
        <taxon>Bacillaceae</taxon>
        <taxon>Gracilibacillus</taxon>
    </lineage>
</organism>
<reference evidence="4 5" key="1">
    <citation type="submission" date="2022-04" db="EMBL/GenBank/DDBJ databases">
        <title>Gracilibacillus sp. isolated from saltern.</title>
        <authorList>
            <person name="Won M."/>
            <person name="Lee C.-M."/>
            <person name="Woen H.-Y."/>
            <person name="Kwon S.-W."/>
        </authorList>
    </citation>
    <scope>NUCLEOTIDE SEQUENCE [LARGE SCALE GENOMIC DNA]</scope>
    <source>
        <strain evidence="4 5">SSPM10-3</strain>
    </source>
</reference>
<sequence>MIDSKKRAGIFFILAFILALIAGYLVYEKVKELNAELGGMTEIYVAKGEIPSRSLLQESQLTVMEIPNKFVTESHITDFSEIENRVSVVPLSEGDIITSNMIKPVSNLKDENHRLVSIHRQENIQFDQVIEALDRVDIIVSSEEETSTFLTDVPVVYAQGTNEDFSGIAVELSKEDAERLIHEQNYAEYIRILKANVGKGDAMMTEEEAASEESEEASEEEE</sequence>
<accession>A0ABY4GH26</accession>
<name>A0ABY4GH26_9BACI</name>
<keyword evidence="2" id="KW-0472">Membrane</keyword>
<dbReference type="RefSeq" id="WP_244740681.1">
    <property type="nucleotide sequence ID" value="NZ_CP095071.1"/>
</dbReference>
<evidence type="ECO:0000259" key="3">
    <source>
        <dbReference type="Pfam" id="PF08666"/>
    </source>
</evidence>
<protein>
    <submittedName>
        <fullName evidence="4">Flp pilus assembly protein CpaB</fullName>
    </submittedName>
</protein>
<feature type="region of interest" description="Disordered" evidence="1">
    <location>
        <begin position="203"/>
        <end position="222"/>
    </location>
</feature>
<dbReference type="CDD" id="cd11614">
    <property type="entry name" value="SAF_CpaB_FlgA_like"/>
    <property type="match status" value="1"/>
</dbReference>
<dbReference type="EMBL" id="CP095071">
    <property type="protein sequence ID" value="UOQ83638.1"/>
    <property type="molecule type" value="Genomic_DNA"/>
</dbReference>